<dbReference type="Gene3D" id="3.40.630.30">
    <property type="match status" value="1"/>
</dbReference>
<dbReference type="PATRIC" id="fig|1365250.3.peg.2666"/>
<evidence type="ECO:0000313" key="2">
    <source>
        <dbReference type="EMBL" id="KZN37646.1"/>
    </source>
</evidence>
<dbReference type="InterPro" id="IPR000182">
    <property type="entry name" value="GNAT_dom"/>
</dbReference>
<dbReference type="GO" id="GO:0016747">
    <property type="term" value="F:acyltransferase activity, transferring groups other than amino-acyl groups"/>
    <property type="evidence" value="ECO:0007669"/>
    <property type="project" value="InterPro"/>
</dbReference>
<dbReference type="SUPFAM" id="SSF55729">
    <property type="entry name" value="Acyl-CoA N-acyltransferases (Nat)"/>
    <property type="match status" value="1"/>
</dbReference>
<dbReference type="RefSeq" id="WP_081232425.1">
    <property type="nucleotide sequence ID" value="NZ_AQHB01000028.1"/>
</dbReference>
<dbReference type="InterPro" id="IPR051531">
    <property type="entry name" value="N-acetyltransferase"/>
</dbReference>
<keyword evidence="3" id="KW-1185">Reference proteome</keyword>
<gene>
    <name evidence="2" type="ORF">N475_02220</name>
</gene>
<dbReference type="PANTHER" id="PTHR43792">
    <property type="entry name" value="GNAT FAMILY, PUTATIVE (AFU_ORTHOLOGUE AFUA_3G00765)-RELATED-RELATED"/>
    <property type="match status" value="1"/>
</dbReference>
<evidence type="ECO:0000259" key="1">
    <source>
        <dbReference type="PROSITE" id="PS51186"/>
    </source>
</evidence>
<accession>A0A166WM95</accession>
<reference evidence="2 3" key="1">
    <citation type="submission" date="2013-07" db="EMBL/GenBank/DDBJ databases">
        <title>Comparative Genomic and Metabolomic Analysis of Twelve Strains of Pseudoalteromonas luteoviolacea.</title>
        <authorList>
            <person name="Vynne N.G."/>
            <person name="Mansson M."/>
            <person name="Gram L."/>
        </authorList>
    </citation>
    <scope>NUCLEOTIDE SEQUENCE [LARGE SCALE GENOMIC DNA]</scope>
    <source>
        <strain evidence="2 3">DSM 6061</strain>
    </source>
</reference>
<evidence type="ECO:0000313" key="3">
    <source>
        <dbReference type="Proteomes" id="UP000076643"/>
    </source>
</evidence>
<dbReference type="InterPro" id="IPR016181">
    <property type="entry name" value="Acyl_CoA_acyltransferase"/>
</dbReference>
<dbReference type="AlphaFoldDB" id="A0A166WM95"/>
<feature type="domain" description="N-acetyltransferase" evidence="1">
    <location>
        <begin position="11"/>
        <end position="179"/>
    </location>
</feature>
<protein>
    <recommendedName>
        <fullName evidence="1">N-acetyltransferase domain-containing protein</fullName>
    </recommendedName>
</protein>
<name>A0A166WM95_9GAMM</name>
<organism evidence="2 3">
    <name type="scientific">Pseudoalteromonas luteoviolacea DSM 6061</name>
    <dbReference type="NCBI Taxonomy" id="1365250"/>
    <lineage>
        <taxon>Bacteria</taxon>
        <taxon>Pseudomonadati</taxon>
        <taxon>Pseudomonadota</taxon>
        <taxon>Gammaproteobacteria</taxon>
        <taxon>Alteromonadales</taxon>
        <taxon>Pseudoalteromonadaceae</taxon>
        <taxon>Pseudoalteromonas</taxon>
    </lineage>
</organism>
<comment type="caution">
    <text evidence="2">The sequence shown here is derived from an EMBL/GenBank/DDBJ whole genome shotgun (WGS) entry which is preliminary data.</text>
</comment>
<sequence length="192" mass="22123">MLSKPTLDQIVELRTERLRLRQWCGADKELFAKMSSDPEVMRYFPALLSSKESDLLAEKITALIAENGYGFWAVTLRNDKLPEEFIGFVGLHWQTQVNPSQPFMEIGWRLARRYWRSGYAYEAAQKALSFAFETLKLNEVYAFTALSNLPSQKLMKRLGMKNMERDFLHPSLPTGHPLQAHCLYKVTASEVT</sequence>
<dbReference type="Proteomes" id="UP000076643">
    <property type="component" value="Unassembled WGS sequence"/>
</dbReference>
<dbReference type="Pfam" id="PF13302">
    <property type="entry name" value="Acetyltransf_3"/>
    <property type="match status" value="1"/>
</dbReference>
<proteinExistence type="predicted"/>
<dbReference type="PROSITE" id="PS51186">
    <property type="entry name" value="GNAT"/>
    <property type="match status" value="1"/>
</dbReference>
<dbReference type="PANTHER" id="PTHR43792:SF1">
    <property type="entry name" value="N-ACETYLTRANSFERASE DOMAIN-CONTAINING PROTEIN"/>
    <property type="match status" value="1"/>
</dbReference>
<dbReference type="EMBL" id="AUYB01000103">
    <property type="protein sequence ID" value="KZN37646.1"/>
    <property type="molecule type" value="Genomic_DNA"/>
</dbReference>